<reference evidence="4" key="1">
    <citation type="submission" date="2018-04" db="EMBL/GenBank/DDBJ databases">
        <authorList>
            <person name="Go L.Y."/>
            <person name="Mitchell J.A."/>
        </authorList>
    </citation>
    <scope>NUCLEOTIDE SEQUENCE</scope>
    <source>
        <tissue evidence="4">Whole organism</tissue>
    </source>
</reference>
<dbReference type="VEuPathDB" id="VectorBase:CSON001600"/>
<dbReference type="InterPro" id="IPR019791">
    <property type="entry name" value="Haem_peroxidase_animal"/>
</dbReference>
<dbReference type="GO" id="GO:0004601">
    <property type="term" value="F:peroxidase activity"/>
    <property type="evidence" value="ECO:0007669"/>
    <property type="project" value="UniProtKB-KW"/>
</dbReference>
<keyword evidence="2" id="KW-0479">Metal-binding</keyword>
<accession>A0A336MHG4</accession>
<dbReference type="PANTHER" id="PTHR11475:SF125">
    <property type="entry name" value="GH11385P"/>
    <property type="match status" value="1"/>
</dbReference>
<evidence type="ECO:0000256" key="3">
    <source>
        <dbReference type="SAM" id="SignalP"/>
    </source>
</evidence>
<keyword evidence="2" id="KW-0349">Heme</keyword>
<dbReference type="GO" id="GO:0020037">
    <property type="term" value="F:heme binding"/>
    <property type="evidence" value="ECO:0007669"/>
    <property type="project" value="InterPro"/>
</dbReference>
<name>A0A336MHG4_CULSO</name>
<dbReference type="SUPFAM" id="SSF48113">
    <property type="entry name" value="Heme-dependent peroxidases"/>
    <property type="match status" value="1"/>
</dbReference>
<dbReference type="GO" id="GO:0006979">
    <property type="term" value="P:response to oxidative stress"/>
    <property type="evidence" value="ECO:0007669"/>
    <property type="project" value="InterPro"/>
</dbReference>
<organism evidence="5">
    <name type="scientific">Culicoides sonorensis</name>
    <name type="common">Biting midge</name>
    <dbReference type="NCBI Taxonomy" id="179676"/>
    <lineage>
        <taxon>Eukaryota</taxon>
        <taxon>Metazoa</taxon>
        <taxon>Ecdysozoa</taxon>
        <taxon>Arthropoda</taxon>
        <taxon>Hexapoda</taxon>
        <taxon>Insecta</taxon>
        <taxon>Pterygota</taxon>
        <taxon>Neoptera</taxon>
        <taxon>Endopterygota</taxon>
        <taxon>Diptera</taxon>
        <taxon>Nematocera</taxon>
        <taxon>Chironomoidea</taxon>
        <taxon>Ceratopogonidae</taxon>
        <taxon>Ceratopogoninae</taxon>
        <taxon>Culicoides</taxon>
        <taxon>Monoculicoides</taxon>
    </lineage>
</organism>
<feature type="chain" id="PRO_5036328677" evidence="3">
    <location>
        <begin position="25"/>
        <end position="683"/>
    </location>
</feature>
<dbReference type="PROSITE" id="PS50292">
    <property type="entry name" value="PEROXIDASE_3"/>
    <property type="match status" value="1"/>
</dbReference>
<dbReference type="InterPro" id="IPR037120">
    <property type="entry name" value="Haem_peroxidase_sf_animal"/>
</dbReference>
<evidence type="ECO:0000313" key="4">
    <source>
        <dbReference type="EMBL" id="SSX09953.1"/>
    </source>
</evidence>
<dbReference type="EMBL" id="UFQT01001255">
    <property type="protein sequence ID" value="SSX29676.1"/>
    <property type="molecule type" value="Genomic_DNA"/>
</dbReference>
<proteinExistence type="predicted"/>
<dbReference type="Gene3D" id="1.10.640.10">
    <property type="entry name" value="Haem peroxidase domain superfamily, animal type"/>
    <property type="match status" value="2"/>
</dbReference>
<dbReference type="AlphaFoldDB" id="A0A336MHG4"/>
<feature type="binding site" description="axial binding residue" evidence="2">
    <location>
        <position position="457"/>
    </location>
    <ligand>
        <name>heme b</name>
        <dbReference type="ChEBI" id="CHEBI:60344"/>
    </ligand>
    <ligandPart>
        <name>Fe</name>
        <dbReference type="ChEBI" id="CHEBI:18248"/>
    </ligandPart>
</feature>
<dbReference type="GO" id="GO:0046872">
    <property type="term" value="F:metal ion binding"/>
    <property type="evidence" value="ECO:0007669"/>
    <property type="project" value="UniProtKB-KW"/>
</dbReference>
<evidence type="ECO:0000256" key="1">
    <source>
        <dbReference type="ARBA" id="ARBA00022559"/>
    </source>
</evidence>
<sequence length="683" mass="78954">MSAKIILWLKLLILVFQLIFIVNCDERIKRQTLNFNYYNNSESENNCIHNSDNNLNSNQSELNEDDFIDPDDLFDEIIRDQKIIHVTSDELNLVIQTAQKLLKSQITKEEALIDLNLFEFKENCIENADLSSVLHQSNLVDLIYHILLMKNNARSVDNVKFETETSLPVEVCDVNSIKNETEIHELWRILTPYCSLHDQKLVKRLPSPRKLSLLLEKFSNNENHDTTSQLNAFGYFLFQAFTHDIAKLAPRSASGSICTKFKGCSKNGERSYAKLFLSDSVDTIDVSQADPFYGYYGKTCISANKFQIFNSNCEIRKSGLASTVNPFIDLNHIYSEATPGTDGKFIQYYWLPKIIYSHAHQTTPLQAIYILKALSHDKIAELIKSYNSSLSDTIIFDEAKRLNIFLWQNILYRKLLPKLLGNTATSHYTIDSIEDTYDGEPLNVSMEAVVAAFRYCHTFIPQKYELLKSNYDVFDEANLDVKLDPDSMRQFWQYVVRGMFSTKIPEQKKEDDLNVNGYEDDLRALDIQAARDACLQPYVNYLELFYNKKLSDDWSSYNLFFSQEILKDLESVYKKTRYLDLAVGAALDFRHQSLFGDVYKIIIGRFFDDLQSSDPHFWAHALNDDQKKFFIDFDYDDWIGCLADLEFRPENLLSPLGIKNRLVGVTCNSAKNFNVSLFFSNNQ</sequence>
<dbReference type="InterPro" id="IPR010255">
    <property type="entry name" value="Haem_peroxidase_sf"/>
</dbReference>
<keyword evidence="1" id="KW-0575">Peroxidase</keyword>
<evidence type="ECO:0000313" key="5">
    <source>
        <dbReference type="EMBL" id="SSX29676.1"/>
    </source>
</evidence>
<protein>
    <submittedName>
        <fullName evidence="5">CSON001600 protein</fullName>
    </submittedName>
</protein>
<dbReference type="EMBL" id="UFQS01001255">
    <property type="protein sequence ID" value="SSX09953.1"/>
    <property type="molecule type" value="Genomic_DNA"/>
</dbReference>
<feature type="signal peptide" evidence="3">
    <location>
        <begin position="1"/>
        <end position="24"/>
    </location>
</feature>
<dbReference type="PANTHER" id="PTHR11475">
    <property type="entry name" value="OXIDASE/PEROXIDASE"/>
    <property type="match status" value="1"/>
</dbReference>
<dbReference type="Pfam" id="PF03098">
    <property type="entry name" value="An_peroxidase"/>
    <property type="match status" value="2"/>
</dbReference>
<keyword evidence="2" id="KW-0408">Iron</keyword>
<dbReference type="GO" id="GO:0005576">
    <property type="term" value="C:extracellular region"/>
    <property type="evidence" value="ECO:0007669"/>
    <property type="project" value="UniProtKB-SubCell"/>
</dbReference>
<gene>
    <name evidence="5" type="primary">CSON001600</name>
</gene>
<reference evidence="5" key="2">
    <citation type="submission" date="2018-07" db="EMBL/GenBank/DDBJ databases">
        <authorList>
            <person name="Quirk P.G."/>
            <person name="Krulwich T.A."/>
        </authorList>
    </citation>
    <scope>NUCLEOTIDE SEQUENCE</scope>
</reference>
<keyword evidence="3" id="KW-0732">Signal</keyword>
<keyword evidence="1" id="KW-0560">Oxidoreductase</keyword>
<evidence type="ECO:0000256" key="2">
    <source>
        <dbReference type="PIRSR" id="PIRSR619791-2"/>
    </source>
</evidence>